<evidence type="ECO:0000313" key="3">
    <source>
        <dbReference type="Proteomes" id="UP001223214"/>
    </source>
</evidence>
<sequence>MSDSLAGIRKGGKMFGYSLIRLALFIALAIVSSAAVGLLTYLVVSALAE</sequence>
<evidence type="ECO:0000313" key="2">
    <source>
        <dbReference type="EMBL" id="MDK9363288.1"/>
    </source>
</evidence>
<gene>
    <name evidence="2" type="ORF">QQF32_08790</name>
</gene>
<keyword evidence="3" id="KW-1185">Reference proteome</keyword>
<keyword evidence="1" id="KW-1133">Transmembrane helix</keyword>
<proteinExistence type="predicted"/>
<name>A0AAP4FS18_9ENTR</name>
<dbReference type="RefSeq" id="WP_285149581.1">
    <property type="nucleotide sequence ID" value="NZ_JASSOM010000048.1"/>
</dbReference>
<feature type="transmembrane region" description="Helical" evidence="1">
    <location>
        <begin position="20"/>
        <end position="44"/>
    </location>
</feature>
<reference evidence="2 3" key="1">
    <citation type="submission" date="2023-06" db="EMBL/GenBank/DDBJ databases">
        <title>Identification and characterization of antibiotic-resistant Gram-negative bacteria.</title>
        <authorList>
            <person name="Cho G.-S."/>
            <person name="Lee J."/>
            <person name="Tai E."/>
            <person name="Jeong S."/>
            <person name="Kim I."/>
            <person name="Kim B.-E."/>
            <person name="Jeong M.-I."/>
            <person name="Oh K.-K."/>
            <person name="Franz C.M.A.P."/>
        </authorList>
    </citation>
    <scope>NUCLEOTIDE SEQUENCE [LARGE SCALE GENOMIC DNA]</scope>
    <source>
        <strain evidence="2 3">V106_12</strain>
    </source>
</reference>
<dbReference type="Proteomes" id="UP001223214">
    <property type="component" value="Unassembled WGS sequence"/>
</dbReference>
<protein>
    <submittedName>
        <fullName evidence="2">Uncharacterized protein</fullName>
    </submittedName>
</protein>
<keyword evidence="1" id="KW-0472">Membrane</keyword>
<dbReference type="EMBL" id="JASSOM010000048">
    <property type="protein sequence ID" value="MDK9363288.1"/>
    <property type="molecule type" value="Genomic_DNA"/>
</dbReference>
<comment type="caution">
    <text evidence="2">The sequence shown here is derived from an EMBL/GenBank/DDBJ whole genome shotgun (WGS) entry which is preliminary data.</text>
</comment>
<evidence type="ECO:0000256" key="1">
    <source>
        <dbReference type="SAM" id="Phobius"/>
    </source>
</evidence>
<dbReference type="AlphaFoldDB" id="A0AAP4FS18"/>
<keyword evidence="1" id="KW-0812">Transmembrane</keyword>
<organism evidence="2 3">
    <name type="scientific">Lelliottia wanjuensis</name>
    <dbReference type="NCBI Taxonomy" id="3050585"/>
    <lineage>
        <taxon>Bacteria</taxon>
        <taxon>Pseudomonadati</taxon>
        <taxon>Pseudomonadota</taxon>
        <taxon>Gammaproteobacteria</taxon>
        <taxon>Enterobacterales</taxon>
        <taxon>Enterobacteriaceae</taxon>
        <taxon>Lelliottia</taxon>
    </lineage>
</organism>
<accession>A0AAP4FS18</accession>